<feature type="signal peptide" evidence="6">
    <location>
        <begin position="1"/>
        <end position="24"/>
    </location>
</feature>
<evidence type="ECO:0000256" key="5">
    <source>
        <dbReference type="SAM" id="Coils"/>
    </source>
</evidence>
<organism evidence="7 8">
    <name type="scientific">Buddleja alternifolia</name>
    <dbReference type="NCBI Taxonomy" id="168488"/>
    <lineage>
        <taxon>Eukaryota</taxon>
        <taxon>Viridiplantae</taxon>
        <taxon>Streptophyta</taxon>
        <taxon>Embryophyta</taxon>
        <taxon>Tracheophyta</taxon>
        <taxon>Spermatophyta</taxon>
        <taxon>Magnoliopsida</taxon>
        <taxon>eudicotyledons</taxon>
        <taxon>Gunneridae</taxon>
        <taxon>Pentapetalae</taxon>
        <taxon>asterids</taxon>
        <taxon>lamiids</taxon>
        <taxon>Lamiales</taxon>
        <taxon>Scrophulariaceae</taxon>
        <taxon>Buddlejeae</taxon>
        <taxon>Buddleja</taxon>
    </lineage>
</organism>
<evidence type="ECO:0008006" key="9">
    <source>
        <dbReference type="Google" id="ProtNLM"/>
    </source>
</evidence>
<comment type="caution">
    <text evidence="7">The sequence shown here is derived from an EMBL/GenBank/DDBJ whole genome shotgun (WGS) entry which is preliminary data.</text>
</comment>
<reference evidence="7" key="1">
    <citation type="submission" date="2019-10" db="EMBL/GenBank/DDBJ databases">
        <authorList>
            <person name="Zhang R."/>
            <person name="Pan Y."/>
            <person name="Wang J."/>
            <person name="Ma R."/>
            <person name="Yu S."/>
        </authorList>
    </citation>
    <scope>NUCLEOTIDE SEQUENCE</scope>
    <source>
        <strain evidence="7">LA-IB0</strain>
        <tissue evidence="7">Leaf</tissue>
    </source>
</reference>
<dbReference type="GO" id="GO:0016788">
    <property type="term" value="F:hydrolase activity, acting on ester bonds"/>
    <property type="evidence" value="ECO:0007669"/>
    <property type="project" value="InterPro"/>
</dbReference>
<dbReference type="Proteomes" id="UP000826271">
    <property type="component" value="Unassembled WGS sequence"/>
</dbReference>
<protein>
    <recommendedName>
        <fullName evidence="9">Acetylajmalan esterase</fullName>
    </recommendedName>
</protein>
<dbReference type="PANTHER" id="PTHR22835">
    <property type="entry name" value="ZINC FINGER FYVE DOMAIN CONTAINING PROTEIN"/>
    <property type="match status" value="1"/>
</dbReference>
<dbReference type="Pfam" id="PF00657">
    <property type="entry name" value="Lipase_GDSL"/>
    <property type="match status" value="1"/>
</dbReference>
<name>A0AAV6W9F2_9LAMI</name>
<dbReference type="InterPro" id="IPR035669">
    <property type="entry name" value="SGNH_plant_lipase-like"/>
</dbReference>
<keyword evidence="5" id="KW-0175">Coiled coil</keyword>
<keyword evidence="8" id="KW-1185">Reference proteome</keyword>
<evidence type="ECO:0000313" key="7">
    <source>
        <dbReference type="EMBL" id="KAG8365172.1"/>
    </source>
</evidence>
<sequence>MATTLKKFVLPLLILVLSFVCTNAHHPLKMCKFDQIYQLGDSISDTGNLIREFPIGASTPFGRLPYGEAFSRGYIGDGTLPNNSTGRCSNGFLMIDYIAMAAGLPTLPPYKDVEANFRHGVNFAVAGSTALPSEVLAAKHIFCPVTNSSLNVQLDWMSKHFNSTCLNHRDCVEKLENALFMVGEIGGNDYNYAIFQGKTMDELRSMVPEVVEANMDGVRRSISFGATRVVVPGNFPIGCLPIYQTAFQTNISSTYDENHCLKPLNEFAMYHNEQLQQAIDKLKQENPNAIIVYGDYYNAYQSLLQFATSHGFETEKACCGLGGKYNFNLTRMCGAPDVPVCPDPHRYMSWDGVHLTEKGYRIMADWLLHNFFTKLNCHF</sequence>
<evidence type="ECO:0000256" key="1">
    <source>
        <dbReference type="ARBA" id="ARBA00008668"/>
    </source>
</evidence>
<dbReference type="InterPro" id="IPR001087">
    <property type="entry name" value="GDSL"/>
</dbReference>
<dbReference type="EMBL" id="WHWC01000018">
    <property type="protein sequence ID" value="KAG8365172.1"/>
    <property type="molecule type" value="Genomic_DNA"/>
</dbReference>
<dbReference type="Gene3D" id="3.40.50.1110">
    <property type="entry name" value="SGNH hydrolase"/>
    <property type="match status" value="1"/>
</dbReference>
<dbReference type="CDD" id="cd01837">
    <property type="entry name" value="SGNH_plant_lipase_like"/>
    <property type="match status" value="1"/>
</dbReference>
<dbReference type="SUPFAM" id="SSF52266">
    <property type="entry name" value="SGNH hydrolase"/>
    <property type="match status" value="2"/>
</dbReference>
<evidence type="ECO:0000256" key="4">
    <source>
        <dbReference type="ARBA" id="ARBA00023180"/>
    </source>
</evidence>
<evidence type="ECO:0000256" key="3">
    <source>
        <dbReference type="ARBA" id="ARBA00022801"/>
    </source>
</evidence>
<evidence type="ECO:0000313" key="8">
    <source>
        <dbReference type="Proteomes" id="UP000826271"/>
    </source>
</evidence>
<evidence type="ECO:0000256" key="2">
    <source>
        <dbReference type="ARBA" id="ARBA00022729"/>
    </source>
</evidence>
<keyword evidence="2 6" id="KW-0732">Signal</keyword>
<feature type="chain" id="PRO_5044011990" description="Acetylajmalan esterase" evidence="6">
    <location>
        <begin position="25"/>
        <end position="379"/>
    </location>
</feature>
<evidence type="ECO:0000256" key="6">
    <source>
        <dbReference type="SAM" id="SignalP"/>
    </source>
</evidence>
<keyword evidence="4" id="KW-0325">Glycoprotein</keyword>
<dbReference type="PANTHER" id="PTHR22835:SF517">
    <property type="entry name" value="GDSL-LIKE LIPASE_ACYLHYDROLASE FAMILY PROTEIN, EXPRESSED"/>
    <property type="match status" value="1"/>
</dbReference>
<proteinExistence type="inferred from homology"/>
<dbReference type="InterPro" id="IPR036514">
    <property type="entry name" value="SGNH_hydro_sf"/>
</dbReference>
<accession>A0AAV6W9F2</accession>
<comment type="similarity">
    <text evidence="1">Belongs to the 'GDSL' lipolytic enzyme family.</text>
</comment>
<feature type="coiled-coil region" evidence="5">
    <location>
        <begin position="265"/>
        <end position="292"/>
    </location>
</feature>
<keyword evidence="3" id="KW-0378">Hydrolase</keyword>
<dbReference type="AlphaFoldDB" id="A0AAV6W9F2"/>
<gene>
    <name evidence="7" type="ORF">BUALT_Bualt18G0076700</name>
</gene>